<keyword evidence="5" id="KW-1185">Reference proteome</keyword>
<dbReference type="Gene3D" id="2.60.40.790">
    <property type="match status" value="1"/>
</dbReference>
<name>A0A916SKH3_9BURK</name>
<feature type="domain" description="SHSP" evidence="3">
    <location>
        <begin position="36"/>
        <end position="133"/>
    </location>
</feature>
<dbReference type="EMBL" id="BMIG01000010">
    <property type="protein sequence ID" value="GGB04673.1"/>
    <property type="molecule type" value="Genomic_DNA"/>
</dbReference>
<evidence type="ECO:0000313" key="4">
    <source>
        <dbReference type="EMBL" id="GGB04673.1"/>
    </source>
</evidence>
<dbReference type="RefSeq" id="WP_188709049.1">
    <property type="nucleotide sequence ID" value="NZ_BMIG01000010.1"/>
</dbReference>
<proteinExistence type="inferred from homology"/>
<sequence length="133" mass="14128">MFYSLASRPASRFQRRNPALTNNGALDRFLDDTLGSLSGTYGTPAATVEDGEKAYSLQLDVPGLGKEQLDIGIEGDVVRITSKADAARTVKAAYRFPVEIDTANSLAKLENGVLTLTLGKKVPVSNVASLAIN</sequence>
<evidence type="ECO:0000256" key="1">
    <source>
        <dbReference type="PROSITE-ProRule" id="PRU00285"/>
    </source>
</evidence>
<organism evidence="4 5">
    <name type="scientific">Polaromonas eurypsychrophila</name>
    <dbReference type="NCBI Taxonomy" id="1614635"/>
    <lineage>
        <taxon>Bacteria</taxon>
        <taxon>Pseudomonadati</taxon>
        <taxon>Pseudomonadota</taxon>
        <taxon>Betaproteobacteria</taxon>
        <taxon>Burkholderiales</taxon>
        <taxon>Comamonadaceae</taxon>
        <taxon>Polaromonas</taxon>
    </lineage>
</organism>
<dbReference type="InterPro" id="IPR008978">
    <property type="entry name" value="HSP20-like_chaperone"/>
</dbReference>
<dbReference type="AlphaFoldDB" id="A0A916SKH3"/>
<gene>
    <name evidence="4" type="ORF">GCM10011496_27020</name>
</gene>
<evidence type="ECO:0000259" key="3">
    <source>
        <dbReference type="PROSITE" id="PS01031"/>
    </source>
</evidence>
<reference evidence="4" key="2">
    <citation type="submission" date="2020-09" db="EMBL/GenBank/DDBJ databases">
        <authorList>
            <person name="Sun Q."/>
            <person name="Zhou Y."/>
        </authorList>
    </citation>
    <scope>NUCLEOTIDE SEQUENCE</scope>
    <source>
        <strain evidence="4">CGMCC 1.15322</strain>
    </source>
</reference>
<protein>
    <recommendedName>
        <fullName evidence="3">SHSP domain-containing protein</fullName>
    </recommendedName>
</protein>
<dbReference type="SUPFAM" id="SSF49764">
    <property type="entry name" value="HSP20-like chaperones"/>
    <property type="match status" value="1"/>
</dbReference>
<comment type="caution">
    <text evidence="4">The sequence shown here is derived from an EMBL/GenBank/DDBJ whole genome shotgun (WGS) entry which is preliminary data.</text>
</comment>
<evidence type="ECO:0000313" key="5">
    <source>
        <dbReference type="Proteomes" id="UP000620596"/>
    </source>
</evidence>
<dbReference type="CDD" id="cd06464">
    <property type="entry name" value="ACD_sHsps-like"/>
    <property type="match status" value="1"/>
</dbReference>
<dbReference type="PROSITE" id="PS01031">
    <property type="entry name" value="SHSP"/>
    <property type="match status" value="1"/>
</dbReference>
<dbReference type="Proteomes" id="UP000620596">
    <property type="component" value="Unassembled WGS sequence"/>
</dbReference>
<reference evidence="4" key="1">
    <citation type="journal article" date="2014" name="Int. J. Syst. Evol. Microbiol.">
        <title>Complete genome sequence of Corynebacterium casei LMG S-19264T (=DSM 44701T), isolated from a smear-ripened cheese.</title>
        <authorList>
            <consortium name="US DOE Joint Genome Institute (JGI-PGF)"/>
            <person name="Walter F."/>
            <person name="Albersmeier A."/>
            <person name="Kalinowski J."/>
            <person name="Ruckert C."/>
        </authorList>
    </citation>
    <scope>NUCLEOTIDE SEQUENCE</scope>
    <source>
        <strain evidence="4">CGMCC 1.15322</strain>
    </source>
</reference>
<dbReference type="InterPro" id="IPR002068">
    <property type="entry name" value="A-crystallin/Hsp20_dom"/>
</dbReference>
<evidence type="ECO:0000256" key="2">
    <source>
        <dbReference type="RuleBase" id="RU003616"/>
    </source>
</evidence>
<dbReference type="Pfam" id="PF00011">
    <property type="entry name" value="HSP20"/>
    <property type="match status" value="1"/>
</dbReference>
<comment type="similarity">
    <text evidence="1 2">Belongs to the small heat shock protein (HSP20) family.</text>
</comment>
<accession>A0A916SKH3</accession>